<name>A0A8J7I7P7_9NOST</name>
<gene>
    <name evidence="1" type="ORF">I8752_22625</name>
</gene>
<dbReference type="RefSeq" id="WP_214434509.1">
    <property type="nucleotide sequence ID" value="NZ_CAWPUQ010000123.1"/>
</dbReference>
<dbReference type="Proteomes" id="UP000662314">
    <property type="component" value="Unassembled WGS sequence"/>
</dbReference>
<dbReference type="EMBL" id="JAECZA010000204">
    <property type="protein sequence ID" value="MBH8575748.1"/>
    <property type="molecule type" value="Genomic_DNA"/>
</dbReference>
<reference evidence="1 2" key="1">
    <citation type="journal article" date="2021" name="Int. J. Syst. Evol. Microbiol.">
        <title>Amazonocrinis nigriterrae gen. nov., sp. nov., Atlanticothrix silvestris gen. nov., sp. nov. and Dendronalium phyllosphericum gen. nov., sp. nov., nostocacean cyanobacteria from Brazilian environments.</title>
        <authorList>
            <person name="Alvarenga D.O."/>
            <person name="Andreote A.P.D."/>
            <person name="Branco L.H.Z."/>
            <person name="Delbaje E."/>
            <person name="Cruz R.B."/>
            <person name="Varani A.M."/>
            <person name="Fiore M.F."/>
        </authorList>
    </citation>
    <scope>NUCLEOTIDE SEQUENCE [LARGE SCALE GENOMIC DNA]</scope>
    <source>
        <strain evidence="1 2">CENA369</strain>
    </source>
</reference>
<sequence>MNEDQPVNSTLNILGNCETEILDAIASSFEPMTAPDPPPLADTIYNFNAILDAEGGQ</sequence>
<evidence type="ECO:0000313" key="2">
    <source>
        <dbReference type="Proteomes" id="UP000662314"/>
    </source>
</evidence>
<proteinExistence type="predicted"/>
<protein>
    <submittedName>
        <fullName evidence="1">Uncharacterized protein</fullName>
    </submittedName>
</protein>
<accession>A0A8J7I7P7</accession>
<keyword evidence="2" id="KW-1185">Reference proteome</keyword>
<dbReference type="AlphaFoldDB" id="A0A8J7I7P7"/>
<evidence type="ECO:0000313" key="1">
    <source>
        <dbReference type="EMBL" id="MBH8575748.1"/>
    </source>
</evidence>
<comment type="caution">
    <text evidence="1">The sequence shown here is derived from an EMBL/GenBank/DDBJ whole genome shotgun (WGS) entry which is preliminary data.</text>
</comment>
<organism evidence="1 2">
    <name type="scientific">Dendronalium phyllosphericum CENA369</name>
    <dbReference type="NCBI Taxonomy" id="1725256"/>
    <lineage>
        <taxon>Bacteria</taxon>
        <taxon>Bacillati</taxon>
        <taxon>Cyanobacteriota</taxon>
        <taxon>Cyanophyceae</taxon>
        <taxon>Nostocales</taxon>
        <taxon>Nostocaceae</taxon>
        <taxon>Dendronalium</taxon>
        <taxon>Dendronalium phyllosphericum</taxon>
    </lineage>
</organism>